<dbReference type="OrthoDB" id="1926382at2759"/>
<dbReference type="PANTHER" id="PTHR11514:SF115">
    <property type="entry name" value="TRANSCRIPTION FACTOR"/>
    <property type="match status" value="1"/>
</dbReference>
<keyword evidence="4 5" id="KW-0539">Nucleus</keyword>
<dbReference type="GO" id="GO:0000976">
    <property type="term" value="F:transcription cis-regulatory region binding"/>
    <property type="evidence" value="ECO:0007669"/>
    <property type="project" value="TreeGrafter"/>
</dbReference>
<dbReference type="InterPro" id="IPR054502">
    <property type="entry name" value="bHLH-TF_ACT-like_plant"/>
</dbReference>
<dbReference type="InterPro" id="IPR045084">
    <property type="entry name" value="AIB/MYC-like"/>
</dbReference>
<dbReference type="SMART" id="SM00353">
    <property type="entry name" value="HLH"/>
    <property type="match status" value="1"/>
</dbReference>
<dbReference type="SUPFAM" id="SSF47459">
    <property type="entry name" value="HLH, helix-loop-helix DNA-binding domain"/>
    <property type="match status" value="1"/>
</dbReference>
<evidence type="ECO:0000256" key="7">
    <source>
        <dbReference type="SAM" id="MobiDB-lite"/>
    </source>
</evidence>
<dbReference type="GeneID" id="111465255"/>
<evidence type="ECO:0000256" key="3">
    <source>
        <dbReference type="ARBA" id="ARBA00023163"/>
    </source>
</evidence>
<sequence length="448" mass="49215">MDDFSISSSSSPNSSAHTIQQRLQFILHNLPQWFAYSIFWLASKDSASNLIFSWSDGYFRGTRSGGGGGSQLISFGFDEVAVDRAEAGDFSDLEGYYTVSISQMYGGVDNVVGQVFDSSAYIWLTIDESLHLYECDRVKEARLRGIQTLVFVSTSDGVLELGSSELIKEDWSLAHFAKSLFGTFSASSTQFKQKDHVGVGGGGIIQLQAPPCSGIVKREMNGGRGGGGSSSDSLSDNSDGNFLSTVDNNNVGNKKGKRQAKNKVESTMPVNHVEAERQRRQKLNHRFYALRSVVPNVSKMDKASLLADAIVYINELKAKVQKMESKLKQSQHQASSSLSNAFDQKWSGISTIEQTVSSTSYAMNNGYNNNTVEVQLVGAEAIVRVHCRDENYPSARLMNVLKDLGLQVRQASLSSVNDLMLQDVVIRVPQGVTLREKTLRTAILQRLE</sequence>
<evidence type="ECO:0000256" key="6">
    <source>
        <dbReference type="SAM" id="Coils"/>
    </source>
</evidence>
<dbReference type="Gene3D" id="4.10.280.10">
    <property type="entry name" value="Helix-loop-helix DNA-binding domain"/>
    <property type="match status" value="1"/>
</dbReference>
<evidence type="ECO:0000256" key="5">
    <source>
        <dbReference type="RuleBase" id="RU369104"/>
    </source>
</evidence>
<dbReference type="InterPro" id="IPR011598">
    <property type="entry name" value="bHLH_dom"/>
</dbReference>
<accession>A0A6J1HNI1</accession>
<dbReference type="CDD" id="cd11449">
    <property type="entry name" value="bHLH_AtAIB_like"/>
    <property type="match status" value="1"/>
</dbReference>
<dbReference type="AlphaFoldDB" id="A0A6J1HNI1"/>
<gene>
    <name evidence="10" type="primary">LOC111465255</name>
</gene>
<feature type="region of interest" description="Disordered" evidence="7">
    <location>
        <begin position="218"/>
        <end position="279"/>
    </location>
</feature>
<evidence type="ECO:0000256" key="1">
    <source>
        <dbReference type="ARBA" id="ARBA00004123"/>
    </source>
</evidence>
<feature type="compositionally biased region" description="Low complexity" evidence="7">
    <location>
        <begin position="230"/>
        <end position="253"/>
    </location>
</feature>
<organism evidence="9 10">
    <name type="scientific">Cucurbita maxima</name>
    <name type="common">Pumpkin</name>
    <name type="synonym">Winter squash</name>
    <dbReference type="NCBI Taxonomy" id="3661"/>
    <lineage>
        <taxon>Eukaryota</taxon>
        <taxon>Viridiplantae</taxon>
        <taxon>Streptophyta</taxon>
        <taxon>Embryophyta</taxon>
        <taxon>Tracheophyta</taxon>
        <taxon>Spermatophyta</taxon>
        <taxon>Magnoliopsida</taxon>
        <taxon>eudicotyledons</taxon>
        <taxon>Gunneridae</taxon>
        <taxon>Pentapetalae</taxon>
        <taxon>rosids</taxon>
        <taxon>fabids</taxon>
        <taxon>Cucurbitales</taxon>
        <taxon>Cucurbitaceae</taxon>
        <taxon>Cucurbiteae</taxon>
        <taxon>Cucurbita</taxon>
    </lineage>
</organism>
<dbReference type="GO" id="GO:0046983">
    <property type="term" value="F:protein dimerization activity"/>
    <property type="evidence" value="ECO:0007669"/>
    <property type="project" value="InterPro"/>
</dbReference>
<feature type="coiled-coil region" evidence="6">
    <location>
        <begin position="306"/>
        <end position="333"/>
    </location>
</feature>
<evidence type="ECO:0000256" key="4">
    <source>
        <dbReference type="ARBA" id="ARBA00023242"/>
    </source>
</evidence>
<evidence type="ECO:0000313" key="10">
    <source>
        <dbReference type="RefSeq" id="XP_022965375.1"/>
    </source>
</evidence>
<dbReference type="Pfam" id="PF00010">
    <property type="entry name" value="HLH"/>
    <property type="match status" value="1"/>
</dbReference>
<dbReference type="GO" id="GO:0005634">
    <property type="term" value="C:nucleus"/>
    <property type="evidence" value="ECO:0007669"/>
    <property type="project" value="UniProtKB-SubCell"/>
</dbReference>
<protein>
    <recommendedName>
        <fullName evidence="5">Transcription factor</fullName>
        <shortName evidence="5">bHLH transcription factor</shortName>
    </recommendedName>
    <alternativeName>
        <fullName evidence="5">Basic helix-loop-helix protein</fullName>
    </alternativeName>
</protein>
<dbReference type="PROSITE" id="PS50888">
    <property type="entry name" value="BHLH"/>
    <property type="match status" value="1"/>
</dbReference>
<dbReference type="PANTHER" id="PTHR11514">
    <property type="entry name" value="MYC"/>
    <property type="match status" value="1"/>
</dbReference>
<dbReference type="KEGG" id="cmax:111465255"/>
<name>A0A6J1HNI1_CUCMA</name>
<keyword evidence="9" id="KW-1185">Reference proteome</keyword>
<dbReference type="RefSeq" id="XP_022965375.1">
    <property type="nucleotide sequence ID" value="XM_023109607.1"/>
</dbReference>
<dbReference type="Pfam" id="PF14215">
    <property type="entry name" value="bHLH-MYC_N"/>
    <property type="match status" value="1"/>
</dbReference>
<keyword evidence="3 5" id="KW-0804">Transcription</keyword>
<reference evidence="10" key="1">
    <citation type="submission" date="2025-08" db="UniProtKB">
        <authorList>
            <consortium name="RefSeq"/>
        </authorList>
    </citation>
    <scope>IDENTIFICATION</scope>
    <source>
        <tissue evidence="10">Young leaves</tissue>
    </source>
</reference>
<feature type="domain" description="BHLH" evidence="8">
    <location>
        <begin position="267"/>
        <end position="316"/>
    </location>
</feature>
<dbReference type="InterPro" id="IPR025610">
    <property type="entry name" value="MYC/MYB_N"/>
</dbReference>
<evidence type="ECO:0000256" key="2">
    <source>
        <dbReference type="ARBA" id="ARBA00023015"/>
    </source>
</evidence>
<dbReference type="InterPro" id="IPR036638">
    <property type="entry name" value="HLH_DNA-bd_sf"/>
</dbReference>
<comment type="subcellular location">
    <subcellularLocation>
        <location evidence="1 5">Nucleus</location>
    </subcellularLocation>
</comment>
<dbReference type="GO" id="GO:0003700">
    <property type="term" value="F:DNA-binding transcription factor activity"/>
    <property type="evidence" value="ECO:0007669"/>
    <property type="project" value="InterPro"/>
</dbReference>
<proteinExistence type="predicted"/>
<evidence type="ECO:0000313" key="9">
    <source>
        <dbReference type="Proteomes" id="UP000504608"/>
    </source>
</evidence>
<evidence type="ECO:0000259" key="8">
    <source>
        <dbReference type="PROSITE" id="PS50888"/>
    </source>
</evidence>
<keyword evidence="6" id="KW-0175">Coiled coil</keyword>
<keyword evidence="2 5" id="KW-0805">Transcription regulation</keyword>
<dbReference type="Pfam" id="PF22754">
    <property type="entry name" value="bHLH-TF_ACT-like_plant"/>
    <property type="match status" value="1"/>
</dbReference>
<dbReference type="Proteomes" id="UP000504608">
    <property type="component" value="Unplaced"/>
</dbReference>